<reference evidence="2 3" key="1">
    <citation type="submission" date="2015-04" db="EMBL/GenBank/DDBJ databases">
        <title>Complete Genome Sequence of Brevibacterium flavum ATCC 15168.</title>
        <authorList>
            <person name="Ahn J."/>
            <person name="Park G."/>
            <person name="Jeon W."/>
            <person name="Jang Y."/>
            <person name="Jang M."/>
            <person name="Lee H."/>
            <person name="Lee H."/>
        </authorList>
    </citation>
    <scope>NUCLEOTIDE SEQUENCE [LARGE SCALE GENOMIC DNA]</scope>
    <source>
        <strain evidence="2 3">ATCC 15168</strain>
    </source>
</reference>
<dbReference type="AlphaFoldDB" id="A0A0F6Z683"/>
<evidence type="ECO:0008006" key="4">
    <source>
        <dbReference type="Google" id="ProtNLM"/>
    </source>
</evidence>
<evidence type="ECO:0000313" key="3">
    <source>
        <dbReference type="Proteomes" id="UP000034037"/>
    </source>
</evidence>
<dbReference type="Proteomes" id="UP000034037">
    <property type="component" value="Chromosome"/>
</dbReference>
<dbReference type="InterPro" id="IPR009279">
    <property type="entry name" value="Portal_Mu"/>
</dbReference>
<dbReference type="HOGENOM" id="CLU_041258_0_0_11"/>
<dbReference type="EMBL" id="CP011309">
    <property type="protein sequence ID" value="AKF28190.1"/>
    <property type="molecule type" value="Genomic_DNA"/>
</dbReference>
<proteinExistence type="predicted"/>
<evidence type="ECO:0000256" key="1">
    <source>
        <dbReference type="SAM" id="MobiDB-lite"/>
    </source>
</evidence>
<feature type="compositionally biased region" description="Basic and acidic residues" evidence="1">
    <location>
        <begin position="404"/>
        <end position="419"/>
    </location>
</feature>
<accession>A0A0F6Z683</accession>
<feature type="region of interest" description="Disordered" evidence="1">
    <location>
        <begin position="395"/>
        <end position="427"/>
    </location>
</feature>
<organism evidence="2 3">
    <name type="scientific">[Brevibacterium] flavum</name>
    <dbReference type="NCBI Taxonomy" id="92706"/>
    <lineage>
        <taxon>Bacteria</taxon>
        <taxon>Bacillati</taxon>
        <taxon>Actinomycetota</taxon>
        <taxon>Actinomycetes</taxon>
        <taxon>Mycobacteriales</taxon>
        <taxon>Corynebacteriaceae</taxon>
        <taxon>Corynebacterium</taxon>
    </lineage>
</organism>
<dbReference type="PATRIC" id="fig|92706.3.peg.2484"/>
<keyword evidence="3" id="KW-1185">Reference proteome</keyword>
<sequence length="427" mass="47515">MADVNTVSGERGYARPQRRSVIREDNPDLIHPRSVRTFAKMAREDAQAKSVIKAVTLPIERTTWRIAPNGADPAVARMVAEDLNLPMIGDVAADQKSNLGKVAWQEHLPWALKMLVYGHAFFEKVYTDGSDGPQRLRKLAPRLQDTIKKIDVAYDGGLESITQKATTDRNGRFYPEVELEVSRLLAYVNEPEDMSWVGTSLLRPAYKHWIKKDDLLELEAIVLERNGMGVPTYESYSDSDQDDIDRGQEMVEGLRAGDTAGASIKKGSSLSIEGVKGQLVSPREAIVYHDSQIARSALAHALNLEGKGGSYSLAEVQMDLFIQYLQAIAERIATIANKYLVEDMVEKFTGERVGPFPLITFDPVGSKKELTAEALAGLVRDGVIRPDKDLEEEIRRRYNLPPKRPLEEALAEKNSERGNNEQTNPGS</sequence>
<evidence type="ECO:0000313" key="2">
    <source>
        <dbReference type="EMBL" id="AKF28190.1"/>
    </source>
</evidence>
<gene>
    <name evidence="2" type="ORF">YH66_11850</name>
</gene>
<protein>
    <recommendedName>
        <fullName evidence="4">Portal protein</fullName>
    </recommendedName>
</protein>
<name>A0A0F6Z683_9CORY</name>
<feature type="region of interest" description="Disordered" evidence="1">
    <location>
        <begin position="1"/>
        <end position="25"/>
    </location>
</feature>
<dbReference type="RefSeq" id="WP_003859187.1">
    <property type="nucleotide sequence ID" value="NZ_CP011309.1"/>
</dbReference>
<dbReference type="Pfam" id="PF06074">
    <property type="entry name" value="Portal_Mu"/>
    <property type="match status" value="1"/>
</dbReference>